<organism evidence="9 10">
    <name type="scientific">Pseudocohnilembus persalinus</name>
    <name type="common">Ciliate</name>
    <dbReference type="NCBI Taxonomy" id="266149"/>
    <lineage>
        <taxon>Eukaryota</taxon>
        <taxon>Sar</taxon>
        <taxon>Alveolata</taxon>
        <taxon>Ciliophora</taxon>
        <taxon>Intramacronucleata</taxon>
        <taxon>Oligohymenophorea</taxon>
        <taxon>Scuticociliatia</taxon>
        <taxon>Philasterida</taxon>
        <taxon>Pseudocohnilembidae</taxon>
        <taxon>Pseudocohnilembus</taxon>
    </lineage>
</organism>
<dbReference type="InterPro" id="IPR020846">
    <property type="entry name" value="MFS_dom"/>
</dbReference>
<dbReference type="PROSITE" id="PS50850">
    <property type="entry name" value="MFS"/>
    <property type="match status" value="1"/>
</dbReference>
<dbReference type="OrthoDB" id="311967at2759"/>
<dbReference type="InParanoid" id="A0A0V0R0R7"/>
<dbReference type="InterPro" id="IPR036259">
    <property type="entry name" value="MFS_trans_sf"/>
</dbReference>
<dbReference type="Proteomes" id="UP000054937">
    <property type="component" value="Unassembled WGS sequence"/>
</dbReference>
<dbReference type="GO" id="GO:0016020">
    <property type="term" value="C:membrane"/>
    <property type="evidence" value="ECO:0007669"/>
    <property type="project" value="UniProtKB-SubCell"/>
</dbReference>
<feature type="region of interest" description="Disordered" evidence="6">
    <location>
        <begin position="579"/>
        <end position="607"/>
    </location>
</feature>
<evidence type="ECO:0000313" key="10">
    <source>
        <dbReference type="Proteomes" id="UP000054937"/>
    </source>
</evidence>
<dbReference type="InterPro" id="IPR005828">
    <property type="entry name" value="MFS_sugar_transport-like"/>
</dbReference>
<dbReference type="Pfam" id="PF00083">
    <property type="entry name" value="Sugar_tr"/>
    <property type="match status" value="1"/>
</dbReference>
<keyword evidence="10" id="KW-1185">Reference proteome</keyword>
<evidence type="ECO:0000259" key="8">
    <source>
        <dbReference type="PROSITE" id="PS50850"/>
    </source>
</evidence>
<name>A0A0V0R0R7_PSEPJ</name>
<evidence type="ECO:0000256" key="6">
    <source>
        <dbReference type="SAM" id="MobiDB-lite"/>
    </source>
</evidence>
<dbReference type="PROSITE" id="PS00217">
    <property type="entry name" value="SUGAR_TRANSPORT_2"/>
    <property type="match status" value="1"/>
</dbReference>
<comment type="subcellular location">
    <subcellularLocation>
        <location evidence="1">Membrane</location>
        <topology evidence="1">Multi-pass membrane protein</topology>
    </subcellularLocation>
</comment>
<feature type="compositionally biased region" description="Polar residues" evidence="6">
    <location>
        <begin position="579"/>
        <end position="594"/>
    </location>
</feature>
<dbReference type="Gene3D" id="1.20.1250.20">
    <property type="entry name" value="MFS general substrate transporter like domains"/>
    <property type="match status" value="1"/>
</dbReference>
<dbReference type="SUPFAM" id="SSF103473">
    <property type="entry name" value="MFS general substrate transporter"/>
    <property type="match status" value="1"/>
</dbReference>
<evidence type="ECO:0000256" key="1">
    <source>
        <dbReference type="ARBA" id="ARBA00004141"/>
    </source>
</evidence>
<feature type="transmembrane region" description="Helical" evidence="7">
    <location>
        <begin position="137"/>
        <end position="158"/>
    </location>
</feature>
<accession>A0A0V0R0R7</accession>
<dbReference type="AlphaFoldDB" id="A0A0V0R0R7"/>
<keyword evidence="5 7" id="KW-0472">Membrane</keyword>
<dbReference type="InterPro" id="IPR005829">
    <property type="entry name" value="Sugar_transporter_CS"/>
</dbReference>
<dbReference type="PANTHER" id="PTHR23511">
    <property type="entry name" value="SYNAPTIC VESICLE GLYCOPROTEIN 2"/>
    <property type="match status" value="1"/>
</dbReference>
<dbReference type="Gene3D" id="3.30.470.20">
    <property type="entry name" value="ATP-grasp fold, B domain"/>
    <property type="match status" value="1"/>
</dbReference>
<feature type="transmembrane region" description="Helical" evidence="7">
    <location>
        <begin position="298"/>
        <end position="318"/>
    </location>
</feature>
<keyword evidence="3 7" id="KW-0812">Transmembrane</keyword>
<feature type="transmembrane region" description="Helical" evidence="7">
    <location>
        <begin position="208"/>
        <end position="226"/>
    </location>
</feature>
<feature type="transmembrane region" description="Helical" evidence="7">
    <location>
        <begin position="394"/>
        <end position="415"/>
    </location>
</feature>
<evidence type="ECO:0000256" key="5">
    <source>
        <dbReference type="ARBA" id="ARBA00023136"/>
    </source>
</evidence>
<dbReference type="InterPro" id="IPR004344">
    <property type="entry name" value="TTL/TTLL_fam"/>
</dbReference>
<protein>
    <submittedName>
        <fullName evidence="9">Major facilitator superfamily domain, general substrate transporter</fullName>
    </submittedName>
</protein>
<feature type="transmembrane region" description="Helical" evidence="7">
    <location>
        <begin position="525"/>
        <end position="546"/>
    </location>
</feature>
<dbReference type="EMBL" id="LDAU01000080">
    <property type="protein sequence ID" value="KRX07752.1"/>
    <property type="molecule type" value="Genomic_DNA"/>
</dbReference>
<reference evidence="9 10" key="1">
    <citation type="journal article" date="2015" name="Sci. Rep.">
        <title>Genome of the facultative scuticociliatosis pathogen Pseudocohnilembus persalinus provides insight into its virulence through horizontal gene transfer.</title>
        <authorList>
            <person name="Xiong J."/>
            <person name="Wang G."/>
            <person name="Cheng J."/>
            <person name="Tian M."/>
            <person name="Pan X."/>
            <person name="Warren A."/>
            <person name="Jiang C."/>
            <person name="Yuan D."/>
            <person name="Miao W."/>
        </authorList>
    </citation>
    <scope>NUCLEOTIDE SEQUENCE [LARGE SCALE GENOMIC DNA]</scope>
    <source>
        <strain evidence="9">36N120E</strain>
    </source>
</reference>
<dbReference type="Pfam" id="PF03133">
    <property type="entry name" value="TTL"/>
    <property type="match status" value="1"/>
</dbReference>
<gene>
    <name evidence="9" type="ORF">PPERSA_07502</name>
</gene>
<dbReference type="PANTHER" id="PTHR23511:SF5">
    <property type="entry name" value="MAJOR FACILITATOR-TYPE TRANSPORTER HXNZ-RELATED"/>
    <property type="match status" value="1"/>
</dbReference>
<dbReference type="GO" id="GO:0022857">
    <property type="term" value="F:transmembrane transporter activity"/>
    <property type="evidence" value="ECO:0007669"/>
    <property type="project" value="InterPro"/>
</dbReference>
<evidence type="ECO:0000256" key="7">
    <source>
        <dbReference type="SAM" id="Phobius"/>
    </source>
</evidence>
<feature type="transmembrane region" description="Helical" evidence="7">
    <location>
        <begin position="178"/>
        <end position="196"/>
    </location>
</feature>
<feature type="domain" description="Major facilitator superfamily (MFS) profile" evidence="8">
    <location>
        <begin position="139"/>
        <end position="583"/>
    </location>
</feature>
<evidence type="ECO:0000256" key="2">
    <source>
        <dbReference type="ARBA" id="ARBA00022448"/>
    </source>
</evidence>
<evidence type="ECO:0000313" key="9">
    <source>
        <dbReference type="EMBL" id="KRX07752.1"/>
    </source>
</evidence>
<proteinExistence type="predicted"/>
<feature type="transmembrane region" description="Helical" evidence="7">
    <location>
        <begin position="427"/>
        <end position="450"/>
    </location>
</feature>
<feature type="transmembrane region" description="Helical" evidence="7">
    <location>
        <begin position="462"/>
        <end position="488"/>
    </location>
</feature>
<keyword evidence="2" id="KW-0813">Transport</keyword>
<dbReference type="PROSITE" id="PS51221">
    <property type="entry name" value="TTL"/>
    <property type="match status" value="1"/>
</dbReference>
<evidence type="ECO:0000256" key="4">
    <source>
        <dbReference type="ARBA" id="ARBA00022989"/>
    </source>
</evidence>
<keyword evidence="4 7" id="KW-1133">Transmembrane helix</keyword>
<feature type="transmembrane region" description="Helical" evidence="7">
    <location>
        <begin position="232"/>
        <end position="254"/>
    </location>
</feature>
<feature type="transmembrane region" description="Helical" evidence="7">
    <location>
        <begin position="266"/>
        <end position="286"/>
    </location>
</feature>
<dbReference type="SUPFAM" id="SSF56059">
    <property type="entry name" value="Glutathione synthetase ATP-binding domain-like"/>
    <property type="match status" value="1"/>
</dbReference>
<feature type="compositionally biased region" description="Low complexity" evidence="6">
    <location>
        <begin position="596"/>
        <end position="607"/>
    </location>
</feature>
<evidence type="ECO:0000256" key="3">
    <source>
        <dbReference type="ARBA" id="ARBA00022692"/>
    </source>
</evidence>
<comment type="caution">
    <text evidence="9">The sequence shown here is derived from an EMBL/GenBank/DDBJ whole genome shotgun (WGS) entry which is preliminary data.</text>
</comment>
<sequence length="1041" mass="120601">MEKQELIEESFPYSEYQNLVGFLNLSQQTGFFAMPQCLIQVEEQTKGAMKCKNNQIKLYTYNKEVLYCNSSVFENDNNLQNATIPQKNILQKNTNLEVLDVNQNIQNSQQNLQNESQIKIRTFDDILTDAQFGKYHIIIFIMMGLIGMTDGAEALNLSMVLPIMEQKEVWGISNFQEAVLGSAVFSGYFLGSLFSGSIADNIGRKKPIIYSSILVFVFSLISAFSPNFTFFIILRTIFGVLVGFAVPISFTILAENLPLKQRGASLILIGVFYTAGELYACMLAALTMDSLTSGNWRLMLALNSVPSFFLILAAIFFLKESPRFLVIKNKESDGVKVLQEIIDFNEKKYTITETDQQHLQLWSEEIRQQTQQEKKVKLKQLFVGKFKIATPIIWYNWFAACLVYFGISFLLPLTLEQINDGELENNNSILSITISCLGELPSIAVLAVVIHIPYLGRKNSWGIAFFTCFIALLFVFFEIEFVLFIAIAKSAINASFTLAYEYTGEVYPTSIRATGLGLASGYSRIGGIIMPWITLIFAILSSIYFADIQKQQTNFEKHILNMDIFNNAKSKLLNQTIEKPRTKNQYQETQQLGKYSNKQQQSQQSQHKKNLLLQKQKVIFKKHPEKHSGISLAQIDCNQVQNPKKVFIGQGTRWAKIRKYFNSRCDYQITNQLQHDVDFIFAETFKQARENFIPGKQIINRIPQVRKLLSKKDSFAKQLKKFDKKNIYSFNSTEFHFKSFEFDLSSNQYNQEEQYFMEKVNDGFWVSKDPLGQNGYGIVVYKSPQPIKDIIKQQKSEQNYTENQENSQKEKQKLYVEEYMHNPFLWDGKKIDHRSFALIASTDPLVVLYQDGFVKRCIENYDNDFEEFDIQAIYKHITNRKQYRGNHPKFDELENDLILTVPALQDYMIKEHNFTEEKFQELQHQKHKMMAYCIMAAIKKIDKKQGAYQLLGFDLIWDENFNVKIIEINTYPEIDGFLYAQKYVYPTLIQTTLDLMIDTLQDPSQTRKKWENPQKLDLGNWEIIINEAQNYNILDKYKNQP</sequence>